<dbReference type="EMBL" id="JAGIOP010000002">
    <property type="protein sequence ID" value="MBP2453915.1"/>
    <property type="molecule type" value="Genomic_DNA"/>
</dbReference>
<dbReference type="InterPro" id="IPR023772">
    <property type="entry name" value="DNA-bd_HTH_TetR-type_CS"/>
</dbReference>
<keyword evidence="3" id="KW-0804">Transcription</keyword>
<dbReference type="RefSeq" id="WP_209918980.1">
    <property type="nucleotide sequence ID" value="NZ_JAGIOP010000002.1"/>
</dbReference>
<accession>A0ABS4ZWU0</accession>
<dbReference type="Pfam" id="PF21351">
    <property type="entry name" value="TetR_C_41"/>
    <property type="match status" value="1"/>
</dbReference>
<gene>
    <name evidence="6" type="ORF">JOF57_003828</name>
</gene>
<dbReference type="InterPro" id="IPR050109">
    <property type="entry name" value="HTH-type_TetR-like_transc_reg"/>
</dbReference>
<dbReference type="Proteomes" id="UP000694460">
    <property type="component" value="Unassembled WGS sequence"/>
</dbReference>
<dbReference type="PANTHER" id="PTHR30055:SF234">
    <property type="entry name" value="HTH-TYPE TRANSCRIPTIONAL REGULATOR BETI"/>
    <property type="match status" value="1"/>
</dbReference>
<evidence type="ECO:0000259" key="5">
    <source>
        <dbReference type="PROSITE" id="PS50977"/>
    </source>
</evidence>
<sequence>MSSVKPRRRDISAALTRTAVLDAARRLFVTKGFEATSIDEIARASESSNGAVYHHFRDKQEIFAEVFRGAQATVLQSAVASMPTDTTAWQRVEAGTRAFLRGYVVDDDARMLLRQAVGVLGWDRVRELDEEMSLPLIRAVLTDAIEAGEAVPVPVATAADVLFSLFCNSVLIVAAGNDPDQTAKDVEVVLFTLLSGMRSAAESTGSQHKD</sequence>
<reference evidence="6 7" key="1">
    <citation type="submission" date="2021-03" db="EMBL/GenBank/DDBJ databases">
        <title>Sequencing the genomes of 1000 actinobacteria strains.</title>
        <authorList>
            <person name="Klenk H.-P."/>
        </authorList>
    </citation>
    <scope>NUCLEOTIDE SEQUENCE [LARGE SCALE GENOMIC DNA]</scope>
    <source>
        <strain evidence="6 7">DSM 46713</strain>
    </source>
</reference>
<dbReference type="PRINTS" id="PR00455">
    <property type="entry name" value="HTHTETR"/>
</dbReference>
<evidence type="ECO:0000256" key="2">
    <source>
        <dbReference type="ARBA" id="ARBA00023125"/>
    </source>
</evidence>
<dbReference type="SUPFAM" id="SSF48498">
    <property type="entry name" value="Tetracyclin repressor-like, C-terminal domain"/>
    <property type="match status" value="1"/>
</dbReference>
<organism evidence="6 7">
    <name type="scientific">Mycolicibacterium lutetiense</name>
    <dbReference type="NCBI Taxonomy" id="1641992"/>
    <lineage>
        <taxon>Bacteria</taxon>
        <taxon>Bacillati</taxon>
        <taxon>Actinomycetota</taxon>
        <taxon>Actinomycetes</taxon>
        <taxon>Mycobacteriales</taxon>
        <taxon>Mycobacteriaceae</taxon>
        <taxon>Mycolicibacterium</taxon>
    </lineage>
</organism>
<proteinExistence type="predicted"/>
<feature type="DNA-binding region" description="H-T-H motif" evidence="4">
    <location>
        <begin position="37"/>
        <end position="56"/>
    </location>
</feature>
<dbReference type="PROSITE" id="PS01081">
    <property type="entry name" value="HTH_TETR_1"/>
    <property type="match status" value="1"/>
</dbReference>
<dbReference type="InterPro" id="IPR009057">
    <property type="entry name" value="Homeodomain-like_sf"/>
</dbReference>
<comment type="caution">
    <text evidence="6">The sequence shown here is derived from an EMBL/GenBank/DDBJ whole genome shotgun (WGS) entry which is preliminary data.</text>
</comment>
<dbReference type="Gene3D" id="1.10.357.10">
    <property type="entry name" value="Tetracycline Repressor, domain 2"/>
    <property type="match status" value="1"/>
</dbReference>
<dbReference type="PROSITE" id="PS50977">
    <property type="entry name" value="HTH_TETR_2"/>
    <property type="match status" value="1"/>
</dbReference>
<dbReference type="InterPro" id="IPR036271">
    <property type="entry name" value="Tet_transcr_reg_TetR-rel_C_sf"/>
</dbReference>
<feature type="domain" description="HTH tetR-type" evidence="5">
    <location>
        <begin position="14"/>
        <end position="74"/>
    </location>
</feature>
<evidence type="ECO:0000256" key="1">
    <source>
        <dbReference type="ARBA" id="ARBA00023015"/>
    </source>
</evidence>
<protein>
    <submittedName>
        <fullName evidence="6">AcrR family transcriptional regulator</fullName>
    </submittedName>
</protein>
<name>A0ABS4ZWU0_9MYCO</name>
<dbReference type="Pfam" id="PF00440">
    <property type="entry name" value="TetR_N"/>
    <property type="match status" value="1"/>
</dbReference>
<evidence type="ECO:0000256" key="4">
    <source>
        <dbReference type="PROSITE-ProRule" id="PRU00335"/>
    </source>
</evidence>
<keyword evidence="7" id="KW-1185">Reference proteome</keyword>
<evidence type="ECO:0000256" key="3">
    <source>
        <dbReference type="ARBA" id="ARBA00023163"/>
    </source>
</evidence>
<keyword evidence="2 4" id="KW-0238">DNA-binding</keyword>
<evidence type="ECO:0000313" key="6">
    <source>
        <dbReference type="EMBL" id="MBP2453915.1"/>
    </source>
</evidence>
<dbReference type="InterPro" id="IPR049484">
    <property type="entry name" value="Rv0078-like_C"/>
</dbReference>
<evidence type="ECO:0000313" key="7">
    <source>
        <dbReference type="Proteomes" id="UP000694460"/>
    </source>
</evidence>
<dbReference type="SUPFAM" id="SSF46689">
    <property type="entry name" value="Homeodomain-like"/>
    <property type="match status" value="1"/>
</dbReference>
<dbReference type="InterPro" id="IPR001647">
    <property type="entry name" value="HTH_TetR"/>
</dbReference>
<dbReference type="PANTHER" id="PTHR30055">
    <property type="entry name" value="HTH-TYPE TRANSCRIPTIONAL REGULATOR RUTR"/>
    <property type="match status" value="1"/>
</dbReference>
<keyword evidence="1" id="KW-0805">Transcription regulation</keyword>